<evidence type="ECO:0000259" key="6">
    <source>
        <dbReference type="PROSITE" id="PS51123"/>
    </source>
</evidence>
<evidence type="ECO:0000256" key="5">
    <source>
        <dbReference type="SAM" id="SignalP"/>
    </source>
</evidence>
<evidence type="ECO:0000256" key="3">
    <source>
        <dbReference type="ARBA" id="ARBA00023237"/>
    </source>
</evidence>
<dbReference type="InterPro" id="IPR050330">
    <property type="entry name" value="Bact_OuterMem_StrucFunc"/>
</dbReference>
<comment type="caution">
    <text evidence="7">The sequence shown here is derived from an EMBL/GenBank/DDBJ whole genome shotgun (WGS) entry which is preliminary data.</text>
</comment>
<evidence type="ECO:0000313" key="8">
    <source>
        <dbReference type="Proteomes" id="UP001597294"/>
    </source>
</evidence>
<protein>
    <submittedName>
        <fullName evidence="7">OmpA family protein</fullName>
    </submittedName>
</protein>
<evidence type="ECO:0000256" key="1">
    <source>
        <dbReference type="ARBA" id="ARBA00004442"/>
    </source>
</evidence>
<evidence type="ECO:0000256" key="4">
    <source>
        <dbReference type="PROSITE-ProRule" id="PRU00473"/>
    </source>
</evidence>
<feature type="chain" id="PRO_5045576314" evidence="5">
    <location>
        <begin position="22"/>
        <end position="284"/>
    </location>
</feature>
<dbReference type="PRINTS" id="PR01021">
    <property type="entry name" value="OMPADOMAIN"/>
</dbReference>
<dbReference type="SUPFAM" id="SSF103088">
    <property type="entry name" value="OmpA-like"/>
    <property type="match status" value="1"/>
</dbReference>
<keyword evidence="8" id="KW-1185">Reference proteome</keyword>
<name>A0ABW5BNX7_9PROT</name>
<dbReference type="InterPro" id="IPR036737">
    <property type="entry name" value="OmpA-like_sf"/>
</dbReference>
<dbReference type="Pfam" id="PF00691">
    <property type="entry name" value="OmpA"/>
    <property type="match status" value="1"/>
</dbReference>
<sequence>MRGLKFILVAGVAAVTLSACTDRYQAATNAEPSGSSFTRELYKGYVGLSGDERSEKDWGDSDLFADKAIAAADGNAVAPEEVANWDLGAEFVDGLTTAHDRLAGALANGAADKAPTSAAQAQVMFDCWIQEQEENIQPDHINACRDGFLAAMAKVDAALAPKATPAPAPAPMALPDPYAIYFDFDSDVLTVDAKAEISVIVAAIKKHSPSKVIVAGHTDTAGASDYNQNLAGLRAAAVVAALESHGIAASNVSSQDLGENAPAVNTGDGISEFRNRRVVVTLVK</sequence>
<organism evidence="7 8">
    <name type="scientific">Kiloniella antarctica</name>
    <dbReference type="NCBI Taxonomy" id="1550907"/>
    <lineage>
        <taxon>Bacteria</taxon>
        <taxon>Pseudomonadati</taxon>
        <taxon>Pseudomonadota</taxon>
        <taxon>Alphaproteobacteria</taxon>
        <taxon>Rhodospirillales</taxon>
        <taxon>Kiloniellaceae</taxon>
        <taxon>Kiloniella</taxon>
    </lineage>
</organism>
<dbReference type="PANTHER" id="PTHR30329">
    <property type="entry name" value="STATOR ELEMENT OF FLAGELLAR MOTOR COMPLEX"/>
    <property type="match status" value="1"/>
</dbReference>
<gene>
    <name evidence="7" type="ORF">ACFSKO_16095</name>
</gene>
<keyword evidence="3" id="KW-0998">Cell outer membrane</keyword>
<proteinExistence type="predicted"/>
<dbReference type="PROSITE" id="PS51123">
    <property type="entry name" value="OMPA_2"/>
    <property type="match status" value="1"/>
</dbReference>
<keyword evidence="5" id="KW-0732">Signal</keyword>
<feature type="domain" description="OmpA-like" evidence="6">
    <location>
        <begin position="169"/>
        <end position="284"/>
    </location>
</feature>
<dbReference type="PROSITE" id="PS51257">
    <property type="entry name" value="PROKAR_LIPOPROTEIN"/>
    <property type="match status" value="1"/>
</dbReference>
<dbReference type="InterPro" id="IPR006664">
    <property type="entry name" value="OMP_bac"/>
</dbReference>
<dbReference type="EMBL" id="JBHUII010000011">
    <property type="protein sequence ID" value="MFD2207150.1"/>
    <property type="molecule type" value="Genomic_DNA"/>
</dbReference>
<dbReference type="Proteomes" id="UP001597294">
    <property type="component" value="Unassembled WGS sequence"/>
</dbReference>
<feature type="signal peptide" evidence="5">
    <location>
        <begin position="1"/>
        <end position="21"/>
    </location>
</feature>
<dbReference type="Gene3D" id="3.30.1330.60">
    <property type="entry name" value="OmpA-like domain"/>
    <property type="match status" value="1"/>
</dbReference>
<reference evidence="8" key="1">
    <citation type="journal article" date="2019" name="Int. J. Syst. Evol. Microbiol.">
        <title>The Global Catalogue of Microorganisms (GCM) 10K type strain sequencing project: providing services to taxonomists for standard genome sequencing and annotation.</title>
        <authorList>
            <consortium name="The Broad Institute Genomics Platform"/>
            <consortium name="The Broad Institute Genome Sequencing Center for Infectious Disease"/>
            <person name="Wu L."/>
            <person name="Ma J."/>
        </authorList>
    </citation>
    <scope>NUCLEOTIDE SEQUENCE [LARGE SCALE GENOMIC DNA]</scope>
    <source>
        <strain evidence="8">CGMCC 4.7192</strain>
    </source>
</reference>
<dbReference type="InterPro" id="IPR006665">
    <property type="entry name" value="OmpA-like"/>
</dbReference>
<dbReference type="PANTHER" id="PTHR30329:SF21">
    <property type="entry name" value="LIPOPROTEIN YIAD-RELATED"/>
    <property type="match status" value="1"/>
</dbReference>
<comment type="subcellular location">
    <subcellularLocation>
        <location evidence="1">Cell outer membrane</location>
    </subcellularLocation>
</comment>
<accession>A0ABW5BNX7</accession>
<keyword evidence="2 4" id="KW-0472">Membrane</keyword>
<dbReference type="RefSeq" id="WP_380253499.1">
    <property type="nucleotide sequence ID" value="NZ_JBHUII010000011.1"/>
</dbReference>
<dbReference type="CDD" id="cd07185">
    <property type="entry name" value="OmpA_C-like"/>
    <property type="match status" value="1"/>
</dbReference>
<evidence type="ECO:0000313" key="7">
    <source>
        <dbReference type="EMBL" id="MFD2207150.1"/>
    </source>
</evidence>
<evidence type="ECO:0000256" key="2">
    <source>
        <dbReference type="ARBA" id="ARBA00023136"/>
    </source>
</evidence>